<evidence type="ECO:0000256" key="1">
    <source>
        <dbReference type="ARBA" id="ARBA00002197"/>
    </source>
</evidence>
<dbReference type="PANTHER" id="PTHR43463">
    <property type="entry name" value="NICOTINATE-NUCLEOTIDE--DIMETHYLBENZIMIDAZOLE PHOSPHORIBOSYLTRANSFERASE"/>
    <property type="match status" value="1"/>
</dbReference>
<accession>A0A1G8FL26</accession>
<dbReference type="NCBIfam" id="TIGR03160">
    <property type="entry name" value="cobT_DBIPRT"/>
    <property type="match status" value="1"/>
</dbReference>
<dbReference type="InterPro" id="IPR023195">
    <property type="entry name" value="Nict_dMeBzImd_PRibTrfase_N"/>
</dbReference>
<dbReference type="NCBIfam" id="NF000996">
    <property type="entry name" value="PRK00105.1"/>
    <property type="match status" value="1"/>
</dbReference>
<dbReference type="PANTHER" id="PTHR43463:SF1">
    <property type="entry name" value="NICOTINATE-NUCLEOTIDE--DIMETHYLBENZIMIDAZOLE PHOSPHORIBOSYLTRANSFERASE"/>
    <property type="match status" value="1"/>
</dbReference>
<comment type="function">
    <text evidence="1 11">Catalyzes the synthesis of alpha-ribazole-5'-phosphate from nicotinate mononucleotide (NAMN) and 5,6-dimethylbenzimidazole (DMB).</text>
</comment>
<sequence>MKQTTKITLADILSRIVQPDEKMMGAVQKKVDNLTKPPGSLGVLEEMVIRLAGIQRTEAPTLRKKAVVVMCGDHGVVEEGVSAFPPEVTGLMMDNFARGGAAINVFSRRMGAEVIVVDVGSKAKTSPGVRAEKVRAGTNNMAQGAAMSREEAVAAIEVGIRIAVELAREGYQAVALGDMGIGNTTPSTALTAAVTGRSVTELTGKGTGIDEEKRKVKEAIIERALHINGIEKNWRAKLEPIDVLARVGGLEIAGLVGLTLGAAANRMAVLVDGVIAGAAALIAYEICPAVLPYLFASHLSEEPAHRAALEYLELTPALYLRMRLGEGSGAVLLFPLLEASLAMLNEMATFADLGL</sequence>
<dbReference type="EC" id="2.4.2.21" evidence="4 11"/>
<dbReference type="FunFam" id="3.40.50.10210:FF:000001">
    <property type="entry name" value="Nicotinate-nucleotide--dimethylbenzimidazole phosphoribosyltransferase"/>
    <property type="match status" value="1"/>
</dbReference>
<dbReference type="AlphaFoldDB" id="A0A1G8FL26"/>
<dbReference type="HAMAP" id="MF_00230">
    <property type="entry name" value="CobT"/>
    <property type="match status" value="1"/>
</dbReference>
<dbReference type="InterPro" id="IPR017846">
    <property type="entry name" value="Nict_dMeBzImd_PRibTrfase_bact"/>
</dbReference>
<keyword evidence="8 11" id="KW-0808">Transferase</keyword>
<evidence type="ECO:0000256" key="6">
    <source>
        <dbReference type="ARBA" id="ARBA00022573"/>
    </source>
</evidence>
<name>A0A1G8FL26_ANETH</name>
<keyword evidence="7 11" id="KW-0328">Glycosyltransferase</keyword>
<proteinExistence type="inferred from homology"/>
<dbReference type="Pfam" id="PF02277">
    <property type="entry name" value="DBI_PRT"/>
    <property type="match status" value="1"/>
</dbReference>
<evidence type="ECO:0000256" key="5">
    <source>
        <dbReference type="ARBA" id="ARBA00015486"/>
    </source>
</evidence>
<evidence type="ECO:0000256" key="9">
    <source>
        <dbReference type="ARBA" id="ARBA00030686"/>
    </source>
</evidence>
<dbReference type="GO" id="GO:0009236">
    <property type="term" value="P:cobalamin biosynthetic process"/>
    <property type="evidence" value="ECO:0007669"/>
    <property type="project" value="UniProtKB-UniRule"/>
</dbReference>
<evidence type="ECO:0000256" key="2">
    <source>
        <dbReference type="ARBA" id="ARBA00005049"/>
    </source>
</evidence>
<evidence type="ECO:0000313" key="12">
    <source>
        <dbReference type="EMBL" id="SDH82817.1"/>
    </source>
</evidence>
<reference evidence="12 13" key="1">
    <citation type="submission" date="2016-10" db="EMBL/GenBank/DDBJ databases">
        <authorList>
            <person name="de Groot N.N."/>
        </authorList>
    </citation>
    <scope>NUCLEOTIDE SEQUENCE [LARGE SCALE GENOMIC DNA]</scope>
    <source>
        <strain evidence="12 13">L 420-91</strain>
    </source>
</reference>
<organism evidence="12 13">
    <name type="scientific">Aneurinibacillus thermoaerophilus</name>
    <dbReference type="NCBI Taxonomy" id="143495"/>
    <lineage>
        <taxon>Bacteria</taxon>
        <taxon>Bacillati</taxon>
        <taxon>Bacillota</taxon>
        <taxon>Bacilli</taxon>
        <taxon>Bacillales</taxon>
        <taxon>Paenibacillaceae</taxon>
        <taxon>Aneurinibacillus group</taxon>
        <taxon>Aneurinibacillus</taxon>
    </lineage>
</organism>
<dbReference type="InterPro" id="IPR036087">
    <property type="entry name" value="Nict_dMeBzImd_PRibTrfase_sf"/>
</dbReference>
<dbReference type="InterPro" id="IPR003200">
    <property type="entry name" value="Nict_dMeBzImd_PRibTrfase"/>
</dbReference>
<evidence type="ECO:0000256" key="3">
    <source>
        <dbReference type="ARBA" id="ARBA00007110"/>
    </source>
</evidence>
<keyword evidence="6 11" id="KW-0169">Cobalamin biosynthesis</keyword>
<dbReference type="GO" id="GO:0008939">
    <property type="term" value="F:nicotinate-nucleotide-dimethylbenzimidazole phosphoribosyltransferase activity"/>
    <property type="evidence" value="ECO:0007669"/>
    <property type="project" value="UniProtKB-UniRule"/>
</dbReference>
<dbReference type="UniPathway" id="UPA00061">
    <property type="reaction ID" value="UER00516"/>
</dbReference>
<evidence type="ECO:0000256" key="11">
    <source>
        <dbReference type="HAMAP-Rule" id="MF_00230"/>
    </source>
</evidence>
<feature type="active site" description="Proton acceptor" evidence="11">
    <location>
        <position position="326"/>
    </location>
</feature>
<dbReference type="CDD" id="cd02439">
    <property type="entry name" value="DMB-PRT_CobT"/>
    <property type="match status" value="1"/>
</dbReference>
<dbReference type="Proteomes" id="UP000198956">
    <property type="component" value="Unassembled WGS sequence"/>
</dbReference>
<dbReference type="SUPFAM" id="SSF52733">
    <property type="entry name" value="Nicotinate mononucleotide:5,6-dimethylbenzimidazole phosphoribosyltransferase (CobT)"/>
    <property type="match status" value="1"/>
</dbReference>
<evidence type="ECO:0000256" key="8">
    <source>
        <dbReference type="ARBA" id="ARBA00022679"/>
    </source>
</evidence>
<dbReference type="Gene3D" id="1.10.1610.10">
    <property type="match status" value="1"/>
</dbReference>
<protein>
    <recommendedName>
        <fullName evidence="5 11">Nicotinate-nucleotide--dimethylbenzimidazole phosphoribosyltransferase</fullName>
        <shortName evidence="11">NN:DBI PRT</shortName>
        <ecNumber evidence="4 11">2.4.2.21</ecNumber>
    </recommendedName>
    <alternativeName>
        <fullName evidence="9 11">N(1)-alpha-phosphoribosyltransferase</fullName>
    </alternativeName>
</protein>
<comment type="catalytic activity">
    <reaction evidence="10 11">
        <text>5,6-dimethylbenzimidazole + nicotinate beta-D-ribonucleotide = alpha-ribazole 5'-phosphate + nicotinate + H(+)</text>
        <dbReference type="Rhea" id="RHEA:11196"/>
        <dbReference type="ChEBI" id="CHEBI:15378"/>
        <dbReference type="ChEBI" id="CHEBI:15890"/>
        <dbReference type="ChEBI" id="CHEBI:32544"/>
        <dbReference type="ChEBI" id="CHEBI:57502"/>
        <dbReference type="ChEBI" id="CHEBI:57918"/>
        <dbReference type="EC" id="2.4.2.21"/>
    </reaction>
</comment>
<dbReference type="RefSeq" id="WP_246615652.1">
    <property type="nucleotide sequence ID" value="NZ_CP080764.1"/>
</dbReference>
<comment type="similarity">
    <text evidence="3 11">Belongs to the CobT family.</text>
</comment>
<dbReference type="EMBL" id="FNDE01000072">
    <property type="protein sequence ID" value="SDH82817.1"/>
    <property type="molecule type" value="Genomic_DNA"/>
</dbReference>
<evidence type="ECO:0000256" key="10">
    <source>
        <dbReference type="ARBA" id="ARBA00047340"/>
    </source>
</evidence>
<dbReference type="GeneID" id="97142886"/>
<evidence type="ECO:0000256" key="7">
    <source>
        <dbReference type="ARBA" id="ARBA00022676"/>
    </source>
</evidence>
<dbReference type="Gene3D" id="3.40.50.10210">
    <property type="match status" value="1"/>
</dbReference>
<gene>
    <name evidence="11" type="primary">cobT</name>
    <name evidence="12" type="ORF">SAMN04489735_10722</name>
</gene>
<evidence type="ECO:0000256" key="4">
    <source>
        <dbReference type="ARBA" id="ARBA00011991"/>
    </source>
</evidence>
<evidence type="ECO:0000313" key="13">
    <source>
        <dbReference type="Proteomes" id="UP000198956"/>
    </source>
</evidence>
<comment type="pathway">
    <text evidence="2 11">Nucleoside biosynthesis; alpha-ribazole biosynthesis; alpha-ribazole from 5,6-dimethylbenzimidazole: step 1/2.</text>
</comment>